<proteinExistence type="predicted"/>
<gene>
    <name evidence="2" type="ORF">KDB89_13680</name>
</gene>
<reference evidence="2 3" key="1">
    <citation type="submission" date="2021-07" db="EMBL/GenBank/DDBJ databases">
        <title>complete genome sequencing of Tessaracoccus sp.J1M15.</title>
        <authorList>
            <person name="Bae J.-W."/>
            <person name="Kim D.-y."/>
        </authorList>
    </citation>
    <scope>NUCLEOTIDE SEQUENCE [LARGE SCALE GENOMIC DNA]</scope>
    <source>
        <strain evidence="2 3">J1M15</strain>
    </source>
</reference>
<dbReference type="Proteomes" id="UP000824504">
    <property type="component" value="Chromosome"/>
</dbReference>
<dbReference type="RefSeq" id="WP_219081951.1">
    <property type="nucleotide sequence ID" value="NZ_CP079216.1"/>
</dbReference>
<organism evidence="2 3">
    <name type="scientific">Tessaracoccus palaemonis</name>
    <dbReference type="NCBI Taxonomy" id="2829499"/>
    <lineage>
        <taxon>Bacteria</taxon>
        <taxon>Bacillati</taxon>
        <taxon>Actinomycetota</taxon>
        <taxon>Actinomycetes</taxon>
        <taxon>Propionibacteriales</taxon>
        <taxon>Propionibacteriaceae</taxon>
        <taxon>Tessaracoccus</taxon>
    </lineage>
</organism>
<keyword evidence="1" id="KW-0812">Transmembrane</keyword>
<accession>A0ABX8SHJ3</accession>
<keyword evidence="3" id="KW-1185">Reference proteome</keyword>
<name>A0ABX8SHJ3_9ACTN</name>
<keyword evidence="1" id="KW-0472">Membrane</keyword>
<feature type="transmembrane region" description="Helical" evidence="1">
    <location>
        <begin position="19"/>
        <end position="39"/>
    </location>
</feature>
<evidence type="ECO:0000313" key="3">
    <source>
        <dbReference type="Proteomes" id="UP000824504"/>
    </source>
</evidence>
<evidence type="ECO:0008006" key="4">
    <source>
        <dbReference type="Google" id="ProtNLM"/>
    </source>
</evidence>
<feature type="transmembrane region" description="Helical" evidence="1">
    <location>
        <begin position="51"/>
        <end position="71"/>
    </location>
</feature>
<sequence>MTPTQIAAARGRQTLVDGLIAAVLVTGLAPLIGAVQSATGWADLAASWQTWTWSIAQASIVAGVTAVVSWARRRFVEPAADGGSDGDQ</sequence>
<dbReference type="EMBL" id="CP079216">
    <property type="protein sequence ID" value="QXT62765.1"/>
    <property type="molecule type" value="Genomic_DNA"/>
</dbReference>
<evidence type="ECO:0000313" key="2">
    <source>
        <dbReference type="EMBL" id="QXT62765.1"/>
    </source>
</evidence>
<evidence type="ECO:0000256" key="1">
    <source>
        <dbReference type="SAM" id="Phobius"/>
    </source>
</evidence>
<protein>
    <recommendedName>
        <fullName evidence="4">Holin</fullName>
    </recommendedName>
</protein>
<keyword evidence="1" id="KW-1133">Transmembrane helix</keyword>